<feature type="transmembrane region" description="Helical" evidence="1">
    <location>
        <begin position="309"/>
        <end position="335"/>
    </location>
</feature>
<accession>A0AAJ5BGS6</accession>
<evidence type="ECO:0000313" key="3">
    <source>
        <dbReference type="Proteomes" id="UP000226420"/>
    </source>
</evidence>
<dbReference type="PANTHER" id="PTHR30354">
    <property type="entry name" value="GNT FAMILY GLUCONATE TRANSPORTER"/>
    <property type="match status" value="1"/>
</dbReference>
<feature type="transmembrane region" description="Helical" evidence="1">
    <location>
        <begin position="415"/>
        <end position="433"/>
    </location>
</feature>
<feature type="transmembrane region" description="Helical" evidence="1">
    <location>
        <begin position="387"/>
        <end position="409"/>
    </location>
</feature>
<protein>
    <submittedName>
        <fullName evidence="2">Gluconate:H+ symporter, GntP family</fullName>
    </submittedName>
</protein>
<feature type="transmembrane region" description="Helical" evidence="1">
    <location>
        <begin position="143"/>
        <end position="168"/>
    </location>
</feature>
<proteinExistence type="predicted"/>
<feature type="transmembrane region" description="Helical" evidence="1">
    <location>
        <begin position="440"/>
        <end position="458"/>
    </location>
</feature>
<comment type="caution">
    <text evidence="2">The sequence shown here is derived from an EMBL/GenBank/DDBJ whole genome shotgun (WGS) entry which is preliminary data.</text>
</comment>
<sequence>MEKAIEAKSNPGRKNNKLNYLLLLIIGLFVFYLGSMPDIERNSVRMVIGLIIAITMLLFMILKTRIQAFPALIIASIITGSIGGMQSDAMIAAISKGFGNTLGHIGIVIGFGVMMGSLLQLSGAAKKMAQTFIRLLGKGREELALVFIGLIVSMAVFCDSAFIVLTPLVKAISRSSGKSVVGLGATLAMGLVISHSMIPPAVGPFGVVSQFGIPLGEYMLWSMVLAVPITIAGFAYTTYIGKKIYQVPTEDGEGFTRERLIAHFTEVEEGETLPGTFISFAPILVPIVLILISTLIGEMRWNITYKEEWYGILANMFKTIGHPVIAVGIGLLVAIMGLTDGFPRKEVVHHMEGSIRSAGIILLVIGGGGALGMVLRDSGTGNVIAEYIVSIGVPGILLPLTISTLIRLIQGSGTVAMITAASITAPMIGTLGVDPIMAGLGCSIGSFIFSHFNDAYFWVVNRSLGVTEVNEQIKVWSITSTICWAAGVVALLVVNALFF</sequence>
<feature type="transmembrane region" description="Helical" evidence="1">
    <location>
        <begin position="180"/>
        <end position="198"/>
    </location>
</feature>
<evidence type="ECO:0000256" key="1">
    <source>
        <dbReference type="SAM" id="Phobius"/>
    </source>
</evidence>
<dbReference type="GO" id="GO:0005886">
    <property type="term" value="C:plasma membrane"/>
    <property type="evidence" value="ECO:0007669"/>
    <property type="project" value="TreeGrafter"/>
</dbReference>
<keyword evidence="1" id="KW-1133">Transmembrane helix</keyword>
<dbReference type="InterPro" id="IPR003474">
    <property type="entry name" value="Glcn_transporter"/>
</dbReference>
<feature type="transmembrane region" description="Helical" evidence="1">
    <location>
        <begin position="20"/>
        <end position="37"/>
    </location>
</feature>
<dbReference type="NCBIfam" id="TIGR00791">
    <property type="entry name" value="gntP"/>
    <property type="match status" value="1"/>
</dbReference>
<dbReference type="EMBL" id="FOLW01000003">
    <property type="protein sequence ID" value="SFC61875.1"/>
    <property type="molecule type" value="Genomic_DNA"/>
</dbReference>
<organism evidence="2 3">
    <name type="scientific">Pragia fontium DSM 5563 = ATCC 49100</name>
    <dbReference type="NCBI Taxonomy" id="1122977"/>
    <lineage>
        <taxon>Bacteria</taxon>
        <taxon>Pseudomonadati</taxon>
        <taxon>Pseudomonadota</taxon>
        <taxon>Gammaproteobacteria</taxon>
        <taxon>Enterobacterales</taxon>
        <taxon>Budviciaceae</taxon>
        <taxon>Pragia</taxon>
    </lineage>
</organism>
<evidence type="ECO:0000313" key="2">
    <source>
        <dbReference type="EMBL" id="SFC61875.1"/>
    </source>
</evidence>
<feature type="transmembrane region" description="Helical" evidence="1">
    <location>
        <begin position="101"/>
        <end position="122"/>
    </location>
</feature>
<dbReference type="Proteomes" id="UP000226420">
    <property type="component" value="Unassembled WGS sequence"/>
</dbReference>
<feature type="transmembrane region" description="Helical" evidence="1">
    <location>
        <begin position="277"/>
        <end position="297"/>
    </location>
</feature>
<feature type="transmembrane region" description="Helical" evidence="1">
    <location>
        <begin position="478"/>
        <end position="498"/>
    </location>
</feature>
<gene>
    <name evidence="2" type="ORF">SAMN02745723_103129</name>
</gene>
<dbReference type="GO" id="GO:0015128">
    <property type="term" value="F:gluconate transmembrane transporter activity"/>
    <property type="evidence" value="ECO:0007669"/>
    <property type="project" value="InterPro"/>
</dbReference>
<dbReference type="PIRSF" id="PIRSF002746">
    <property type="entry name" value="Gluconate_transporter"/>
    <property type="match status" value="1"/>
</dbReference>
<dbReference type="PANTHER" id="PTHR30354:SF11">
    <property type="entry name" value="PERMEASE"/>
    <property type="match status" value="1"/>
</dbReference>
<keyword evidence="1" id="KW-0472">Membrane</keyword>
<feature type="transmembrane region" description="Helical" evidence="1">
    <location>
        <begin position="355"/>
        <end position="375"/>
    </location>
</feature>
<dbReference type="RefSeq" id="WP_114987061.1">
    <property type="nucleotide sequence ID" value="NZ_FOLW01000003.1"/>
</dbReference>
<dbReference type="AlphaFoldDB" id="A0AAJ5BGS6"/>
<dbReference type="Pfam" id="PF02447">
    <property type="entry name" value="GntP_permease"/>
    <property type="match status" value="1"/>
</dbReference>
<name>A0AAJ5BGS6_9GAMM</name>
<feature type="transmembrane region" description="Helical" evidence="1">
    <location>
        <begin position="69"/>
        <end position="95"/>
    </location>
</feature>
<reference evidence="2 3" key="1">
    <citation type="submission" date="2016-10" db="EMBL/GenBank/DDBJ databases">
        <authorList>
            <person name="Varghese N."/>
            <person name="Submissions S."/>
        </authorList>
    </citation>
    <scope>NUCLEOTIDE SEQUENCE [LARGE SCALE GENOMIC DNA]</scope>
    <source>
        <strain evidence="2 3">DSM 5563</strain>
    </source>
</reference>
<feature type="transmembrane region" description="Helical" evidence="1">
    <location>
        <begin position="218"/>
        <end position="239"/>
    </location>
</feature>
<feature type="transmembrane region" description="Helical" evidence="1">
    <location>
        <begin position="43"/>
        <end position="62"/>
    </location>
</feature>
<keyword evidence="1" id="KW-0812">Transmembrane</keyword>